<feature type="region of interest" description="Disordered" evidence="1">
    <location>
        <begin position="61"/>
        <end position="82"/>
    </location>
</feature>
<evidence type="ECO:0000256" key="1">
    <source>
        <dbReference type="SAM" id="MobiDB-lite"/>
    </source>
</evidence>
<protein>
    <submittedName>
        <fullName evidence="2">Uncharacterized protein</fullName>
    </submittedName>
</protein>
<dbReference type="RefSeq" id="WP_147801224.1">
    <property type="nucleotide sequence ID" value="NZ_VPFL01000041.1"/>
</dbReference>
<name>A0A5C7EPW8_9PROT</name>
<comment type="caution">
    <text evidence="2">The sequence shown here is derived from an EMBL/GenBank/DDBJ whole genome shotgun (WGS) entry which is preliminary data.</text>
</comment>
<evidence type="ECO:0000313" key="3">
    <source>
        <dbReference type="Proteomes" id="UP000321201"/>
    </source>
</evidence>
<dbReference type="AlphaFoldDB" id="A0A5C7EPW8"/>
<dbReference type="Proteomes" id="UP000321201">
    <property type="component" value="Unassembled WGS sequence"/>
</dbReference>
<evidence type="ECO:0000313" key="2">
    <source>
        <dbReference type="EMBL" id="TXF09962.1"/>
    </source>
</evidence>
<sequence>MSDELSGVGRGLQRWTVGNFVQNVLQRIGLLFLSLAISLMPMAGAAMQHFSVSIASGHDADPSHHCPPAGHGEESPTGIPSEPGWDDGCPGCAYCGYGCGQVQGVFPLPLAVFALPGHGGFPRVAMDGTPFSPSLEDRPPLSAS</sequence>
<organism evidence="2 3">
    <name type="scientific">Pelomicrobium methylotrophicum</name>
    <dbReference type="NCBI Taxonomy" id="2602750"/>
    <lineage>
        <taxon>Bacteria</taxon>
        <taxon>Pseudomonadati</taxon>
        <taxon>Pseudomonadota</taxon>
        <taxon>Hydrogenophilia</taxon>
        <taxon>Hydrogenophilia incertae sedis</taxon>
        <taxon>Pelomicrobium</taxon>
    </lineage>
</organism>
<gene>
    <name evidence="2" type="ORF">FR698_16190</name>
</gene>
<keyword evidence="3" id="KW-1185">Reference proteome</keyword>
<proteinExistence type="predicted"/>
<reference evidence="2 3" key="1">
    <citation type="submission" date="2019-08" db="EMBL/GenBank/DDBJ databases">
        <title>Pelomicrobium methylotrophicum gen. nov., sp. nov. a moderately thermophilic, facultatively anaerobic, lithoautotrophic and methylotrophic bacterium isolated from a terrestrial mud volcano.</title>
        <authorList>
            <person name="Slobodkina G.B."/>
            <person name="Merkel A.Y."/>
            <person name="Slobodkin A.I."/>
        </authorList>
    </citation>
    <scope>NUCLEOTIDE SEQUENCE [LARGE SCALE GENOMIC DNA]</scope>
    <source>
        <strain evidence="2 3">SM250</strain>
    </source>
</reference>
<dbReference type="InParanoid" id="A0A5C7EPW8"/>
<accession>A0A5C7EPW8</accession>
<dbReference type="EMBL" id="VPFL01000041">
    <property type="protein sequence ID" value="TXF09962.1"/>
    <property type="molecule type" value="Genomic_DNA"/>
</dbReference>